<reference evidence="4" key="1">
    <citation type="submission" date="2016-03" db="EMBL/GenBank/DDBJ databases">
        <title>Complete genome sequence of the type strain Actinoalloteichus hymeniacidonis DSM 45092.</title>
        <authorList>
            <person name="Schaffert L."/>
            <person name="Albersmeier A."/>
            <person name="Winkler A."/>
            <person name="Kalinowski J."/>
            <person name="Zotchev S."/>
            <person name="Ruckert C."/>
        </authorList>
    </citation>
    <scope>NUCLEOTIDE SEQUENCE [LARGE SCALE GENOMIC DNA]</scope>
    <source>
        <strain evidence="4">HPA177(T) (DSM 45092(T))</strain>
    </source>
</reference>
<dbReference type="PANTHER" id="PTHR46696:SF1">
    <property type="entry name" value="CYTOCHROME P450 YJIB-RELATED"/>
    <property type="match status" value="1"/>
</dbReference>
<dbReference type="KEGG" id="ahm:TL08_18555"/>
<dbReference type="InterPro" id="IPR017972">
    <property type="entry name" value="Cyt_P450_CS"/>
</dbReference>
<dbReference type="GO" id="GO:0004497">
    <property type="term" value="F:monooxygenase activity"/>
    <property type="evidence" value="ECO:0007669"/>
    <property type="project" value="InterPro"/>
</dbReference>
<protein>
    <submittedName>
        <fullName evidence="3">Cytochrome P450</fullName>
    </submittedName>
</protein>
<dbReference type="SUPFAM" id="SSF48264">
    <property type="entry name" value="Cytochrome P450"/>
    <property type="match status" value="1"/>
</dbReference>
<keyword evidence="4" id="KW-1185">Reference proteome</keyword>
<accession>A0AAC9HT79</accession>
<dbReference type="InterPro" id="IPR036396">
    <property type="entry name" value="Cyt_P450_sf"/>
</dbReference>
<dbReference type="PRINTS" id="PR00359">
    <property type="entry name" value="BP450"/>
</dbReference>
<dbReference type="GO" id="GO:0020037">
    <property type="term" value="F:heme binding"/>
    <property type="evidence" value="ECO:0007669"/>
    <property type="project" value="InterPro"/>
</dbReference>
<dbReference type="AlphaFoldDB" id="A0AAC9HT79"/>
<gene>
    <name evidence="3" type="ORF">TL08_18555</name>
</gene>
<dbReference type="RefSeq" id="WP_069850725.1">
    <property type="nucleotide sequence ID" value="NZ_CP014859.1"/>
</dbReference>
<dbReference type="GO" id="GO:0005506">
    <property type="term" value="F:iron ion binding"/>
    <property type="evidence" value="ECO:0007669"/>
    <property type="project" value="InterPro"/>
</dbReference>
<dbReference type="EMBL" id="CP014859">
    <property type="protein sequence ID" value="AOS64506.1"/>
    <property type="molecule type" value="Genomic_DNA"/>
</dbReference>
<feature type="region of interest" description="Disordered" evidence="2">
    <location>
        <begin position="405"/>
        <end position="457"/>
    </location>
</feature>
<proteinExistence type="inferred from homology"/>
<organism evidence="3 4">
    <name type="scientific">Actinoalloteichus hymeniacidonis</name>
    <dbReference type="NCBI Taxonomy" id="340345"/>
    <lineage>
        <taxon>Bacteria</taxon>
        <taxon>Bacillati</taxon>
        <taxon>Actinomycetota</taxon>
        <taxon>Actinomycetes</taxon>
        <taxon>Pseudonocardiales</taxon>
        <taxon>Pseudonocardiaceae</taxon>
        <taxon>Actinoalloteichus</taxon>
    </lineage>
</organism>
<dbReference type="InterPro" id="IPR002397">
    <property type="entry name" value="Cyt_P450_B"/>
</dbReference>
<sequence length="457" mass="49195">MTADSAHAAAAAQPRCPAHAARIPLHGAEFSQDPARFYADLREHGPVAKVELAPGVPASLVTDYSAALTVLRDPISFPRDPHHWQRSLPPTASMIAAMAFQPLCLIVDDSAHARLRGAMSDGLDRVDPTLLRASVERSADLLIDEFIGAGRAELLADYAAVLPTLVLAQLYGASAGLGKRLMAGAVRAKNRSPHRTAVDLHESVSELVAYKRARRGTDVTSAMLDHPAELTDEEVVDQLTALGYGVEPLQNWITNSLRLLLSDERFAGAVSGSVVVEDVLTEVLWADPPIANHAPMFPVRDVEVQGVPLPAHQPVLISFAAANTDPELAVGQERAGNRAHLAFGAGPHSCPAQAPARVIATVGIERLLDRLPDLELAVPADRLTWRPGPYHRALAGLPVRFTAVGARSTSDRSTPRAPEPDTVHLPRPTARPTPSESDGEETGPAWWQSLTRWWRDR</sequence>
<dbReference type="Gene3D" id="1.10.630.10">
    <property type="entry name" value="Cytochrome P450"/>
    <property type="match status" value="1"/>
</dbReference>
<comment type="similarity">
    <text evidence="1">Belongs to the cytochrome P450 family.</text>
</comment>
<evidence type="ECO:0000313" key="4">
    <source>
        <dbReference type="Proteomes" id="UP000095210"/>
    </source>
</evidence>
<name>A0AAC9HT79_9PSEU</name>
<dbReference type="PROSITE" id="PS00086">
    <property type="entry name" value="CYTOCHROME_P450"/>
    <property type="match status" value="1"/>
</dbReference>
<evidence type="ECO:0000256" key="2">
    <source>
        <dbReference type="SAM" id="MobiDB-lite"/>
    </source>
</evidence>
<dbReference type="GO" id="GO:0016705">
    <property type="term" value="F:oxidoreductase activity, acting on paired donors, with incorporation or reduction of molecular oxygen"/>
    <property type="evidence" value="ECO:0007669"/>
    <property type="project" value="InterPro"/>
</dbReference>
<dbReference type="PANTHER" id="PTHR46696">
    <property type="entry name" value="P450, PUTATIVE (EUROFUNG)-RELATED"/>
    <property type="match status" value="1"/>
</dbReference>
<dbReference type="Proteomes" id="UP000095210">
    <property type="component" value="Chromosome"/>
</dbReference>
<feature type="compositionally biased region" description="Basic and acidic residues" evidence="2">
    <location>
        <begin position="409"/>
        <end position="424"/>
    </location>
</feature>
<evidence type="ECO:0000313" key="3">
    <source>
        <dbReference type="EMBL" id="AOS64506.1"/>
    </source>
</evidence>
<evidence type="ECO:0000256" key="1">
    <source>
        <dbReference type="ARBA" id="ARBA00010617"/>
    </source>
</evidence>